<protein>
    <recommendedName>
        <fullName evidence="1">CHAT domain-containing protein</fullName>
    </recommendedName>
</protein>
<dbReference type="InterPro" id="IPR024983">
    <property type="entry name" value="CHAT_dom"/>
</dbReference>
<dbReference type="InterPro" id="IPR011990">
    <property type="entry name" value="TPR-like_helical_dom_sf"/>
</dbReference>
<dbReference type="Proteomes" id="UP000775872">
    <property type="component" value="Unassembled WGS sequence"/>
</dbReference>
<dbReference type="Pfam" id="PF12770">
    <property type="entry name" value="CHAT"/>
    <property type="match status" value="1"/>
</dbReference>
<evidence type="ECO:0000313" key="3">
    <source>
        <dbReference type="Proteomes" id="UP000775872"/>
    </source>
</evidence>
<sequence>MDTGCKTSEDDIALEISFLKEEIKASSNNEVKATYLSKLASRFGDVYKQTEAIDKLEEAIFFARQAVTASPPDDPELSQRLHYLGVCLSTIYGRKGVLADLKDAIEIGRQALDLTTGASPERSLRLSNLALRFWDMLYSETKSTNHLQQAITAATQAVSSTREGSSGRTICLNNLANLKHCEYKITNDEAKLEESAQLHWAALNESNSPTVERIHAAKCLIPICSDLQQAYEAAKLAIDLVPSLCIRSLETDDRQHLLSRVGSLASDAVAAAFRAGRTPQVALEFLEQGRGMLATSLEELRADITTLRQRDPSMADEFLRLANQLETPAVSHLSITMEQLSSSDAGENPRYNAGNEFDDLVSNIRKLPAFEDFLLPPCEAQILEATASGPIIIINISEIRCDALIVETNGISALHLPHLSKSDMEERSRTVRGPLTNRKVFEWLWDVAACPILEALGFTKPQSENDPLPHVWWIPTGPLTRFPIHAAGYHSKRSGNTVLDRVMSSYSSSVSAIVRGRKRRQVAGQGKALFIAMEHTPGQSSLPFATKEEAVISKMMNLEVINLKMRRKEEAMAQLKNCQIFHFAGHGFTDQNDPSNSRLLLEDWKQSPLRVADLLELNLRERSPFLAYLSACGTSQVHNESLADESIHLVSACQLSGFRHVIGTLTSVEDEICVEMARITYEEILDSGMTDESVCRGVHKASRWLRDKWVSGRNPRGDASLVRGNSTSFVIGSDNDSRAQPPRDIFEIDSSEDDHECLGQASWAPYVHFGV</sequence>
<dbReference type="EMBL" id="CABFOC020000038">
    <property type="protein sequence ID" value="CAH0050984.1"/>
    <property type="molecule type" value="Genomic_DNA"/>
</dbReference>
<gene>
    <name evidence="2" type="ORF">CSOL1703_00014234</name>
</gene>
<keyword evidence="3" id="KW-1185">Reference proteome</keyword>
<name>A0A9N9Z8Y9_9HYPO</name>
<proteinExistence type="predicted"/>
<dbReference type="AlphaFoldDB" id="A0A9N9Z8Y9"/>
<feature type="domain" description="CHAT" evidence="1">
    <location>
        <begin position="439"/>
        <end position="705"/>
    </location>
</feature>
<dbReference type="Gene3D" id="1.25.40.10">
    <property type="entry name" value="Tetratricopeptide repeat domain"/>
    <property type="match status" value="1"/>
</dbReference>
<comment type="caution">
    <text evidence="2">The sequence shown here is derived from an EMBL/GenBank/DDBJ whole genome shotgun (WGS) entry which is preliminary data.</text>
</comment>
<evidence type="ECO:0000313" key="2">
    <source>
        <dbReference type="EMBL" id="CAH0050984.1"/>
    </source>
</evidence>
<reference evidence="2" key="1">
    <citation type="submission" date="2021-10" db="EMBL/GenBank/DDBJ databases">
        <authorList>
            <person name="Piombo E."/>
        </authorList>
    </citation>
    <scope>NUCLEOTIDE SEQUENCE</scope>
</reference>
<evidence type="ECO:0000259" key="1">
    <source>
        <dbReference type="Pfam" id="PF12770"/>
    </source>
</evidence>
<accession>A0A9N9Z8Y9</accession>
<dbReference type="OrthoDB" id="9991317at2759"/>
<organism evidence="2 3">
    <name type="scientific">Clonostachys solani</name>
    <dbReference type="NCBI Taxonomy" id="160281"/>
    <lineage>
        <taxon>Eukaryota</taxon>
        <taxon>Fungi</taxon>
        <taxon>Dikarya</taxon>
        <taxon>Ascomycota</taxon>
        <taxon>Pezizomycotina</taxon>
        <taxon>Sordariomycetes</taxon>
        <taxon>Hypocreomycetidae</taxon>
        <taxon>Hypocreales</taxon>
        <taxon>Bionectriaceae</taxon>
        <taxon>Clonostachys</taxon>
    </lineage>
</organism>